<reference evidence="3 4" key="1">
    <citation type="submission" date="2019-02" db="EMBL/GenBank/DDBJ databases">
        <title>Genomic Encyclopedia of Type Strains, Phase IV (KMG-IV): sequencing the most valuable type-strain genomes for metagenomic binning, comparative biology and taxonomic classification.</title>
        <authorList>
            <person name="Goeker M."/>
        </authorList>
    </citation>
    <scope>NUCLEOTIDE SEQUENCE [LARGE SCALE GENOMIC DNA]</scope>
    <source>
        <strain evidence="3 4">DSM 23814</strain>
    </source>
</reference>
<keyword evidence="1" id="KW-0732">Signal</keyword>
<keyword evidence="4" id="KW-1185">Reference proteome</keyword>
<protein>
    <submittedName>
        <fullName evidence="3">DUF305 family protein family protein</fullName>
    </submittedName>
</protein>
<dbReference type="Pfam" id="PF03713">
    <property type="entry name" value="DUF305"/>
    <property type="match status" value="1"/>
</dbReference>
<gene>
    <name evidence="3" type="ORF">EV681_2701</name>
</gene>
<dbReference type="PANTHER" id="PTHR36933">
    <property type="entry name" value="SLL0788 PROTEIN"/>
    <property type="match status" value="1"/>
</dbReference>
<evidence type="ECO:0000313" key="3">
    <source>
        <dbReference type="EMBL" id="RZT94283.1"/>
    </source>
</evidence>
<dbReference type="InterPro" id="IPR012347">
    <property type="entry name" value="Ferritin-like"/>
</dbReference>
<evidence type="ECO:0000256" key="1">
    <source>
        <dbReference type="SAM" id="SignalP"/>
    </source>
</evidence>
<dbReference type="RefSeq" id="WP_242612250.1">
    <property type="nucleotide sequence ID" value="NZ_SHKO01000002.1"/>
</dbReference>
<organism evidence="3 4">
    <name type="scientific">Advenella incenata</name>
    <dbReference type="NCBI Taxonomy" id="267800"/>
    <lineage>
        <taxon>Bacteria</taxon>
        <taxon>Pseudomonadati</taxon>
        <taxon>Pseudomonadota</taxon>
        <taxon>Betaproteobacteria</taxon>
        <taxon>Burkholderiales</taxon>
        <taxon>Alcaligenaceae</taxon>
    </lineage>
</organism>
<sequence>MHQYPLSCFARTFAVRGLVVAALAISGFAVPMVAQAQAGGHAHMNTGQTPKDMHASMMNMQQQMDSVKASGDTDYDFAVMMRIHHQGAVDMAQMELDKGKDPQLQAMAKEIIAAQKKEIAQFDQWIEQYKKQKK</sequence>
<comment type="caution">
    <text evidence="3">The sequence shown here is derived from an EMBL/GenBank/DDBJ whole genome shotgun (WGS) entry which is preliminary data.</text>
</comment>
<dbReference type="EMBL" id="SHKO01000002">
    <property type="protein sequence ID" value="RZT94283.1"/>
    <property type="molecule type" value="Genomic_DNA"/>
</dbReference>
<accession>A0A4Q7VEZ7</accession>
<dbReference type="AlphaFoldDB" id="A0A4Q7VEZ7"/>
<name>A0A4Q7VEZ7_9BURK</name>
<feature type="signal peptide" evidence="1">
    <location>
        <begin position="1"/>
        <end position="36"/>
    </location>
</feature>
<dbReference type="Gene3D" id="1.20.1260.10">
    <property type="match status" value="1"/>
</dbReference>
<dbReference type="PANTHER" id="PTHR36933:SF1">
    <property type="entry name" value="SLL0788 PROTEIN"/>
    <property type="match status" value="1"/>
</dbReference>
<evidence type="ECO:0000313" key="4">
    <source>
        <dbReference type="Proteomes" id="UP000293398"/>
    </source>
</evidence>
<dbReference type="Proteomes" id="UP000293398">
    <property type="component" value="Unassembled WGS sequence"/>
</dbReference>
<dbReference type="InterPro" id="IPR005183">
    <property type="entry name" value="DUF305_CopM-like"/>
</dbReference>
<evidence type="ECO:0000259" key="2">
    <source>
        <dbReference type="Pfam" id="PF03713"/>
    </source>
</evidence>
<proteinExistence type="predicted"/>
<feature type="chain" id="PRO_5020604635" evidence="1">
    <location>
        <begin position="37"/>
        <end position="134"/>
    </location>
</feature>
<feature type="domain" description="DUF305" evidence="2">
    <location>
        <begin position="37"/>
        <end position="125"/>
    </location>
</feature>